<evidence type="ECO:0000313" key="1">
    <source>
        <dbReference type="EMBL" id="GFX92408.1"/>
    </source>
</evidence>
<dbReference type="Gene3D" id="3.30.420.10">
    <property type="entry name" value="Ribonuclease H-like superfamily/Ribonuclease H"/>
    <property type="match status" value="1"/>
</dbReference>
<dbReference type="AlphaFoldDB" id="A0A8X6RCE0"/>
<evidence type="ECO:0000313" key="2">
    <source>
        <dbReference type="Proteomes" id="UP000887159"/>
    </source>
</evidence>
<dbReference type="InterPro" id="IPR036397">
    <property type="entry name" value="RNaseH_sf"/>
</dbReference>
<comment type="caution">
    <text evidence="1">The sequence shown here is derived from an EMBL/GenBank/DDBJ whole genome shotgun (WGS) entry which is preliminary data.</text>
</comment>
<protein>
    <submittedName>
        <fullName evidence="1">DDE_3 domain-containing protein</fullName>
    </submittedName>
</protein>
<reference evidence="1" key="1">
    <citation type="submission" date="2020-08" db="EMBL/GenBank/DDBJ databases">
        <title>Multicomponent nature underlies the extraordinary mechanical properties of spider dragline silk.</title>
        <authorList>
            <person name="Kono N."/>
            <person name="Nakamura H."/>
            <person name="Mori M."/>
            <person name="Yoshida Y."/>
            <person name="Ohtoshi R."/>
            <person name="Malay A.D."/>
            <person name="Moran D.A.P."/>
            <person name="Tomita M."/>
            <person name="Numata K."/>
            <person name="Arakawa K."/>
        </authorList>
    </citation>
    <scope>NUCLEOTIDE SEQUENCE</scope>
</reference>
<accession>A0A8X6RCE0</accession>
<sequence>MDDNAQPHRANIVIECLQKEDITRMDWPVFSPDLNPVCHVWICLAEELKPVNHLLHVYRNFGEKSLMSGRMFHKIVSIT</sequence>
<dbReference type="Proteomes" id="UP000887159">
    <property type="component" value="Unassembled WGS sequence"/>
</dbReference>
<name>A0A8X6RCE0_TRICX</name>
<proteinExistence type="predicted"/>
<gene>
    <name evidence="1" type="primary">AVEN_144998_1</name>
    <name evidence="1" type="ORF">TNCV_1706841</name>
</gene>
<organism evidence="1 2">
    <name type="scientific">Trichonephila clavipes</name>
    <name type="common">Golden silk orbweaver</name>
    <name type="synonym">Nephila clavipes</name>
    <dbReference type="NCBI Taxonomy" id="2585209"/>
    <lineage>
        <taxon>Eukaryota</taxon>
        <taxon>Metazoa</taxon>
        <taxon>Ecdysozoa</taxon>
        <taxon>Arthropoda</taxon>
        <taxon>Chelicerata</taxon>
        <taxon>Arachnida</taxon>
        <taxon>Araneae</taxon>
        <taxon>Araneomorphae</taxon>
        <taxon>Entelegynae</taxon>
        <taxon>Araneoidea</taxon>
        <taxon>Nephilidae</taxon>
        <taxon>Trichonephila</taxon>
    </lineage>
</organism>
<dbReference type="GO" id="GO:0003676">
    <property type="term" value="F:nucleic acid binding"/>
    <property type="evidence" value="ECO:0007669"/>
    <property type="project" value="InterPro"/>
</dbReference>
<keyword evidence="2" id="KW-1185">Reference proteome</keyword>
<dbReference type="EMBL" id="BMAU01021147">
    <property type="protein sequence ID" value="GFX92408.1"/>
    <property type="molecule type" value="Genomic_DNA"/>
</dbReference>